<dbReference type="Pfam" id="PF04060">
    <property type="entry name" value="FeS"/>
    <property type="match status" value="1"/>
</dbReference>
<name>A0A845L3R8_9FIRM</name>
<evidence type="ECO:0000313" key="7">
    <source>
        <dbReference type="Proteomes" id="UP000463470"/>
    </source>
</evidence>
<protein>
    <submittedName>
        <fullName evidence="6">Fe-S cluster protein</fullName>
    </submittedName>
</protein>
<dbReference type="InterPro" id="IPR007202">
    <property type="entry name" value="4Fe-4S_dom"/>
</dbReference>
<dbReference type="Gene3D" id="1.10.15.40">
    <property type="entry name" value="Electron transport complex subunit B, putative Fe-S cluster"/>
    <property type="match status" value="1"/>
</dbReference>
<gene>
    <name evidence="6" type="ORF">GTO91_16315</name>
</gene>
<evidence type="ECO:0000256" key="1">
    <source>
        <dbReference type="ARBA" id="ARBA00022485"/>
    </source>
</evidence>
<reference evidence="6 7" key="1">
    <citation type="submission" date="2020-01" db="EMBL/GenBank/DDBJ databases">
        <title>Whole-genome sequence of Heliobacterium undosum DSM 13378.</title>
        <authorList>
            <person name="Kyndt J.A."/>
            <person name="Meyer T.E."/>
        </authorList>
    </citation>
    <scope>NUCLEOTIDE SEQUENCE [LARGE SCALE GENOMIC DNA]</scope>
    <source>
        <strain evidence="6 7">DSM 13378</strain>
    </source>
</reference>
<feature type="domain" description="4Fe-4S" evidence="5">
    <location>
        <begin position="8"/>
        <end position="39"/>
    </location>
</feature>
<keyword evidence="3" id="KW-0408">Iron</keyword>
<evidence type="ECO:0000259" key="5">
    <source>
        <dbReference type="Pfam" id="PF04060"/>
    </source>
</evidence>
<keyword evidence="7" id="KW-1185">Reference proteome</keyword>
<keyword evidence="4" id="KW-0411">Iron-sulfur</keyword>
<evidence type="ECO:0000256" key="3">
    <source>
        <dbReference type="ARBA" id="ARBA00023004"/>
    </source>
</evidence>
<dbReference type="AlphaFoldDB" id="A0A845L3R8"/>
<organism evidence="6 7">
    <name type="scientific">Heliomicrobium undosum</name>
    <dbReference type="NCBI Taxonomy" id="121734"/>
    <lineage>
        <taxon>Bacteria</taxon>
        <taxon>Bacillati</taxon>
        <taxon>Bacillota</taxon>
        <taxon>Clostridia</taxon>
        <taxon>Eubacteriales</taxon>
        <taxon>Heliobacteriaceae</taxon>
        <taxon>Heliomicrobium</taxon>
    </lineage>
</organism>
<evidence type="ECO:0000256" key="4">
    <source>
        <dbReference type="ARBA" id="ARBA00023014"/>
    </source>
</evidence>
<dbReference type="GO" id="GO:0051539">
    <property type="term" value="F:4 iron, 4 sulfur cluster binding"/>
    <property type="evidence" value="ECO:0007669"/>
    <property type="project" value="UniProtKB-KW"/>
</dbReference>
<comment type="caution">
    <text evidence="6">The sequence shown here is derived from an EMBL/GenBank/DDBJ whole genome shotgun (WGS) entry which is preliminary data.</text>
</comment>
<sequence length="219" mass="24565">MNHSWLPPGKNCGLCGENSCRSFIRAVHGQEKTYEDCPFYDEKHHARAAADWELEADYPERDVLGHTYDFVLQPLPGEISARKIVLPFRGDLVEKLEIREGDLVLGRPMGAGCPIPHVLRVIEADPLTGLLTTWVVGPKFARDGQQEVKNVSAYHMIGFEGIATAIRKDPTIGCRMTFLPGFCMMCLNHTGLVNMVLEKAEGPHIRIEDVRILATRDWD</sequence>
<dbReference type="GO" id="GO:0046872">
    <property type="term" value="F:metal ion binding"/>
    <property type="evidence" value="ECO:0007669"/>
    <property type="project" value="UniProtKB-KW"/>
</dbReference>
<dbReference type="OrthoDB" id="9793312at2"/>
<keyword evidence="2" id="KW-0479">Metal-binding</keyword>
<evidence type="ECO:0000313" key="6">
    <source>
        <dbReference type="EMBL" id="MZP31272.1"/>
    </source>
</evidence>
<proteinExistence type="predicted"/>
<dbReference type="EMBL" id="WXEY01000030">
    <property type="protein sequence ID" value="MZP31272.1"/>
    <property type="molecule type" value="Genomic_DNA"/>
</dbReference>
<dbReference type="Proteomes" id="UP000463470">
    <property type="component" value="Unassembled WGS sequence"/>
</dbReference>
<evidence type="ECO:0000256" key="2">
    <source>
        <dbReference type="ARBA" id="ARBA00022723"/>
    </source>
</evidence>
<accession>A0A845L3R8</accession>
<keyword evidence="1" id="KW-0004">4Fe-4S</keyword>
<dbReference type="RefSeq" id="WP_161259790.1">
    <property type="nucleotide sequence ID" value="NZ_WXEY01000030.1"/>
</dbReference>